<dbReference type="GO" id="GO:0046872">
    <property type="term" value="F:metal ion binding"/>
    <property type="evidence" value="ECO:0007669"/>
    <property type="project" value="UniProtKB-KW"/>
</dbReference>
<comment type="cofactor">
    <cofactor evidence="1">
        <name>Mg(2+)</name>
        <dbReference type="ChEBI" id="CHEBI:18420"/>
    </cofactor>
</comment>
<keyword evidence="9 10" id="KW-0131">Cell cycle</keyword>
<keyword evidence="8 10" id="KW-0717">Septation</keyword>
<dbReference type="InterPro" id="IPR019987">
    <property type="entry name" value="GTP-bd_ribosome_bio_YsxC"/>
</dbReference>
<dbReference type="HAMAP" id="MF_00321">
    <property type="entry name" value="GTPase_EngB"/>
    <property type="match status" value="1"/>
</dbReference>
<evidence type="ECO:0000313" key="12">
    <source>
        <dbReference type="EMBL" id="HIU60711.1"/>
    </source>
</evidence>
<keyword evidence="6" id="KW-0460">Magnesium</keyword>
<dbReference type="CDD" id="cd01876">
    <property type="entry name" value="YihA_EngB"/>
    <property type="match status" value="1"/>
</dbReference>
<dbReference type="EMBL" id="DVNF01000146">
    <property type="protein sequence ID" value="HIU60711.1"/>
    <property type="molecule type" value="Genomic_DNA"/>
</dbReference>
<evidence type="ECO:0000256" key="4">
    <source>
        <dbReference type="ARBA" id="ARBA00022723"/>
    </source>
</evidence>
<dbReference type="InterPro" id="IPR006073">
    <property type="entry name" value="GTP-bd"/>
</dbReference>
<evidence type="ECO:0000256" key="3">
    <source>
        <dbReference type="ARBA" id="ARBA00022618"/>
    </source>
</evidence>
<evidence type="ECO:0000259" key="11">
    <source>
        <dbReference type="PROSITE" id="PS51706"/>
    </source>
</evidence>
<organism evidence="12 13">
    <name type="scientific">Candidatus Stercoripulliclostridium merdigallinarum</name>
    <dbReference type="NCBI Taxonomy" id="2840951"/>
    <lineage>
        <taxon>Bacteria</taxon>
        <taxon>Bacillati</taxon>
        <taxon>Bacillota</taxon>
        <taxon>Clostridia</taxon>
        <taxon>Eubacteriales</taxon>
        <taxon>Candidatus Stercoripulliclostridium</taxon>
    </lineage>
</organism>
<evidence type="ECO:0000256" key="6">
    <source>
        <dbReference type="ARBA" id="ARBA00022842"/>
    </source>
</evidence>
<evidence type="ECO:0000313" key="13">
    <source>
        <dbReference type="Proteomes" id="UP000824094"/>
    </source>
</evidence>
<keyword evidence="4" id="KW-0479">Metal-binding</keyword>
<dbReference type="Gene3D" id="3.40.50.300">
    <property type="entry name" value="P-loop containing nucleotide triphosphate hydrolases"/>
    <property type="match status" value="1"/>
</dbReference>
<dbReference type="GO" id="GO:0000917">
    <property type="term" value="P:division septum assembly"/>
    <property type="evidence" value="ECO:0007669"/>
    <property type="project" value="UniProtKB-KW"/>
</dbReference>
<evidence type="ECO:0000256" key="2">
    <source>
        <dbReference type="ARBA" id="ARBA00009638"/>
    </source>
</evidence>
<dbReference type="GO" id="GO:0005525">
    <property type="term" value="F:GTP binding"/>
    <property type="evidence" value="ECO:0007669"/>
    <property type="project" value="UniProtKB-UniRule"/>
</dbReference>
<feature type="domain" description="EngB-type G" evidence="11">
    <location>
        <begin position="22"/>
        <end position="195"/>
    </location>
</feature>
<evidence type="ECO:0000256" key="8">
    <source>
        <dbReference type="ARBA" id="ARBA00023210"/>
    </source>
</evidence>
<comment type="caution">
    <text evidence="12">The sequence shown here is derived from an EMBL/GenBank/DDBJ whole genome shotgun (WGS) entry which is preliminary data.</text>
</comment>
<comment type="similarity">
    <text evidence="2 10">Belongs to the TRAFAC class TrmE-Era-EngA-EngB-Septin-like GTPase superfamily. EngB GTPase family.</text>
</comment>
<keyword evidence="3 10" id="KW-0132">Cell division</keyword>
<dbReference type="GO" id="GO:0005829">
    <property type="term" value="C:cytosol"/>
    <property type="evidence" value="ECO:0007669"/>
    <property type="project" value="TreeGrafter"/>
</dbReference>
<evidence type="ECO:0000256" key="1">
    <source>
        <dbReference type="ARBA" id="ARBA00001946"/>
    </source>
</evidence>
<evidence type="ECO:0000256" key="5">
    <source>
        <dbReference type="ARBA" id="ARBA00022741"/>
    </source>
</evidence>
<dbReference type="SUPFAM" id="SSF52540">
    <property type="entry name" value="P-loop containing nucleoside triphosphate hydrolases"/>
    <property type="match status" value="1"/>
</dbReference>
<sequence>MKIKNAEFLYSAGYPDQLTEQKVPEIAVAGRSNVGKSSFINFITGNGKLAKTSKEPGRTRLVNYFRVNGGEFMLVDLPGYGFARVSDEEKLKWAELIEAYFKSPAALRHVFLLLDIRREPGEGDVRMLNYMYHYVIPFTVILTKADKLSRMQAIDRRRKIAAALKIGADNIIISSSYAKQGKEDILTRIDEILSIDMN</sequence>
<evidence type="ECO:0000256" key="9">
    <source>
        <dbReference type="ARBA" id="ARBA00023306"/>
    </source>
</evidence>
<dbReference type="InterPro" id="IPR030393">
    <property type="entry name" value="G_ENGB_dom"/>
</dbReference>
<dbReference type="PROSITE" id="PS51706">
    <property type="entry name" value="G_ENGB"/>
    <property type="match status" value="1"/>
</dbReference>
<dbReference type="PANTHER" id="PTHR11649:SF13">
    <property type="entry name" value="ENGB-TYPE G DOMAIN-CONTAINING PROTEIN"/>
    <property type="match status" value="1"/>
</dbReference>
<comment type="function">
    <text evidence="10">Necessary for normal cell division and for the maintenance of normal septation.</text>
</comment>
<dbReference type="AlphaFoldDB" id="A0A9D1SHU5"/>
<gene>
    <name evidence="10" type="primary">engB</name>
    <name evidence="12" type="ORF">IAB05_04915</name>
</gene>
<dbReference type="Pfam" id="PF01926">
    <property type="entry name" value="MMR_HSR1"/>
    <property type="match status" value="1"/>
</dbReference>
<accession>A0A9D1SHU5</accession>
<dbReference type="InterPro" id="IPR027417">
    <property type="entry name" value="P-loop_NTPase"/>
</dbReference>
<dbReference type="Proteomes" id="UP000824094">
    <property type="component" value="Unassembled WGS sequence"/>
</dbReference>
<protein>
    <recommendedName>
        <fullName evidence="10">Probable GTP-binding protein EngB</fullName>
    </recommendedName>
</protein>
<dbReference type="PANTHER" id="PTHR11649">
    <property type="entry name" value="MSS1/TRME-RELATED GTP-BINDING PROTEIN"/>
    <property type="match status" value="1"/>
</dbReference>
<reference evidence="12" key="2">
    <citation type="journal article" date="2021" name="PeerJ">
        <title>Extensive microbial diversity within the chicken gut microbiome revealed by metagenomics and culture.</title>
        <authorList>
            <person name="Gilroy R."/>
            <person name="Ravi A."/>
            <person name="Getino M."/>
            <person name="Pursley I."/>
            <person name="Horton D.L."/>
            <person name="Alikhan N.F."/>
            <person name="Baker D."/>
            <person name="Gharbi K."/>
            <person name="Hall N."/>
            <person name="Watson M."/>
            <person name="Adriaenssens E.M."/>
            <person name="Foster-Nyarko E."/>
            <person name="Jarju S."/>
            <person name="Secka A."/>
            <person name="Antonio M."/>
            <person name="Oren A."/>
            <person name="Chaudhuri R.R."/>
            <person name="La Ragione R."/>
            <person name="Hildebrand F."/>
            <person name="Pallen M.J."/>
        </authorList>
    </citation>
    <scope>NUCLEOTIDE SEQUENCE</scope>
    <source>
        <strain evidence="12">18911</strain>
    </source>
</reference>
<keyword evidence="5 10" id="KW-0547">Nucleotide-binding</keyword>
<keyword evidence="7 10" id="KW-0342">GTP-binding</keyword>
<proteinExistence type="inferred from homology"/>
<evidence type="ECO:0000256" key="10">
    <source>
        <dbReference type="HAMAP-Rule" id="MF_00321"/>
    </source>
</evidence>
<evidence type="ECO:0000256" key="7">
    <source>
        <dbReference type="ARBA" id="ARBA00023134"/>
    </source>
</evidence>
<dbReference type="NCBIfam" id="TIGR03598">
    <property type="entry name" value="GTPase_YsxC"/>
    <property type="match status" value="1"/>
</dbReference>
<name>A0A9D1SHU5_9FIRM</name>
<reference evidence="12" key="1">
    <citation type="submission" date="2020-10" db="EMBL/GenBank/DDBJ databases">
        <authorList>
            <person name="Gilroy R."/>
        </authorList>
    </citation>
    <scope>NUCLEOTIDE SEQUENCE</scope>
    <source>
        <strain evidence="12">18911</strain>
    </source>
</reference>